<dbReference type="OrthoDB" id="1467537at2"/>
<evidence type="ECO:0008006" key="3">
    <source>
        <dbReference type="Google" id="ProtNLM"/>
    </source>
</evidence>
<gene>
    <name evidence="1" type="ORF">GA0116948_104128</name>
</gene>
<reference evidence="1 2" key="1">
    <citation type="submission" date="2016-08" db="EMBL/GenBank/DDBJ databases">
        <authorList>
            <person name="Seilhamer J.J."/>
        </authorList>
    </citation>
    <scope>NUCLEOTIDE SEQUENCE [LARGE SCALE GENOMIC DNA]</scope>
    <source>
        <strain evidence="1 2">A37T2</strain>
    </source>
</reference>
<dbReference type="RefSeq" id="WP_089710766.1">
    <property type="nucleotide sequence ID" value="NZ_FMAR01000004.1"/>
</dbReference>
<evidence type="ECO:0000313" key="1">
    <source>
        <dbReference type="EMBL" id="SCC18574.1"/>
    </source>
</evidence>
<dbReference type="SUPFAM" id="SSF51182">
    <property type="entry name" value="RmlC-like cupins"/>
    <property type="match status" value="1"/>
</dbReference>
<dbReference type="InterPro" id="IPR014710">
    <property type="entry name" value="RmlC-like_jellyroll"/>
</dbReference>
<dbReference type="EMBL" id="FMAR01000004">
    <property type="protein sequence ID" value="SCC18574.1"/>
    <property type="molecule type" value="Genomic_DNA"/>
</dbReference>
<dbReference type="Proteomes" id="UP000242818">
    <property type="component" value="Unassembled WGS sequence"/>
</dbReference>
<dbReference type="InterPro" id="IPR011051">
    <property type="entry name" value="RmlC_Cupin_sf"/>
</dbReference>
<dbReference type="Gene3D" id="2.60.120.10">
    <property type="entry name" value="Jelly Rolls"/>
    <property type="match status" value="1"/>
</dbReference>
<organism evidence="1 2">
    <name type="scientific">Chitinophaga costaii</name>
    <dbReference type="NCBI Taxonomy" id="1335309"/>
    <lineage>
        <taxon>Bacteria</taxon>
        <taxon>Pseudomonadati</taxon>
        <taxon>Bacteroidota</taxon>
        <taxon>Chitinophagia</taxon>
        <taxon>Chitinophagales</taxon>
        <taxon>Chitinophagaceae</taxon>
        <taxon>Chitinophaga</taxon>
    </lineage>
</organism>
<protein>
    <recommendedName>
        <fullName evidence="3">WxcM-like, C-terminal</fullName>
    </recommendedName>
</protein>
<sequence>MIKVTALHLTGKDDRGENYTLESFRTGEFILCYRKAGSSSGQHYHTGKSAHKDPEILFLLSGKAELHWCTLDNRAHLEVLTIEAPARVEVPKLLWHQLIAVTDCSFLELNSLADVQADSVRIWKTDLLK</sequence>
<dbReference type="STRING" id="1335309.GA0116948_104128"/>
<name>A0A1C4CHP3_9BACT</name>
<dbReference type="AlphaFoldDB" id="A0A1C4CHP3"/>
<proteinExistence type="predicted"/>
<evidence type="ECO:0000313" key="2">
    <source>
        <dbReference type="Proteomes" id="UP000242818"/>
    </source>
</evidence>
<accession>A0A1C4CHP3</accession>
<keyword evidence="2" id="KW-1185">Reference proteome</keyword>